<dbReference type="GO" id="GO:0010506">
    <property type="term" value="P:regulation of autophagy"/>
    <property type="evidence" value="ECO:0007669"/>
    <property type="project" value="TreeGrafter"/>
</dbReference>
<dbReference type="PANTHER" id="PTHR24006:SF687">
    <property type="entry name" value="UBIQUITIN CARBOXYL-TERMINAL HYDROLASE 10"/>
    <property type="match status" value="1"/>
</dbReference>
<dbReference type="GO" id="GO:0005634">
    <property type="term" value="C:nucleus"/>
    <property type="evidence" value="ECO:0007669"/>
    <property type="project" value="TreeGrafter"/>
</dbReference>
<evidence type="ECO:0000256" key="8">
    <source>
        <dbReference type="SAM" id="MobiDB-lite"/>
    </source>
</evidence>
<evidence type="ECO:0000259" key="9">
    <source>
        <dbReference type="PROSITE" id="PS50235"/>
    </source>
</evidence>
<keyword evidence="4" id="KW-0645">Protease</keyword>
<comment type="similarity">
    <text evidence="2">Belongs to the peptidase C19 family. USP10 subfamily.</text>
</comment>
<evidence type="ECO:0000256" key="7">
    <source>
        <dbReference type="ARBA" id="ARBA00022807"/>
    </source>
</evidence>
<dbReference type="PaxDb" id="7159-AAEL012707-PA"/>
<reference evidence="10" key="3">
    <citation type="submission" date="2012-09" db="EMBL/GenBank/DDBJ databases">
        <authorList>
            <consortium name="VectorBase"/>
        </authorList>
    </citation>
    <scope>NUCLEOTIDE SEQUENCE</scope>
    <source>
        <strain evidence="10">Liverpool</strain>
    </source>
</reference>
<protein>
    <recommendedName>
        <fullName evidence="3">ubiquitinyl hydrolase 1</fullName>
        <ecNumber evidence="3">3.4.19.12</ecNumber>
    </recommendedName>
</protein>
<dbReference type="PROSITE" id="PS50235">
    <property type="entry name" value="USP_3"/>
    <property type="match status" value="1"/>
</dbReference>
<comment type="catalytic activity">
    <reaction evidence="1">
        <text>Thiol-dependent hydrolysis of ester, thioester, amide, peptide and isopeptide bonds formed by the C-terminal Gly of ubiquitin (a 76-residue protein attached to proteins as an intracellular targeting signal).</text>
        <dbReference type="EC" id="3.4.19.12"/>
    </reaction>
</comment>
<dbReference type="PhylomeDB" id="Q16LB3"/>
<evidence type="ECO:0000256" key="3">
    <source>
        <dbReference type="ARBA" id="ARBA00012759"/>
    </source>
</evidence>
<dbReference type="GO" id="GO:0004843">
    <property type="term" value="F:cysteine-type deubiquitinase activity"/>
    <property type="evidence" value="ECO:0007669"/>
    <property type="project" value="UniProtKB-EC"/>
</dbReference>
<dbReference type="PANTHER" id="PTHR24006">
    <property type="entry name" value="UBIQUITIN CARBOXYL-TERMINAL HYDROLASE"/>
    <property type="match status" value="1"/>
</dbReference>
<dbReference type="OMA" id="YHIMQED"/>
<dbReference type="Proteomes" id="UP000682892">
    <property type="component" value="Unassembled WGS sequence"/>
</dbReference>
<dbReference type="HOGENOM" id="CLU_1078545_0_0_1"/>
<dbReference type="VEuPathDB" id="VectorBase:AAEL022689"/>
<evidence type="ECO:0000256" key="6">
    <source>
        <dbReference type="ARBA" id="ARBA00022801"/>
    </source>
</evidence>
<feature type="compositionally biased region" description="Low complexity" evidence="8">
    <location>
        <begin position="223"/>
        <end position="251"/>
    </location>
</feature>
<evidence type="ECO:0000256" key="1">
    <source>
        <dbReference type="ARBA" id="ARBA00000707"/>
    </source>
</evidence>
<dbReference type="InterPro" id="IPR001394">
    <property type="entry name" value="Peptidase_C19_UCH"/>
</dbReference>
<keyword evidence="5" id="KW-0833">Ubl conjugation pathway</keyword>
<keyword evidence="6" id="KW-0378">Hydrolase</keyword>
<dbReference type="CDD" id="cd02257">
    <property type="entry name" value="Peptidase_C19"/>
    <property type="match status" value="1"/>
</dbReference>
<dbReference type="InterPro" id="IPR038765">
    <property type="entry name" value="Papain-like_cys_pep_sf"/>
</dbReference>
<evidence type="ECO:0000313" key="11">
    <source>
        <dbReference type="Proteomes" id="UP000682892"/>
    </source>
</evidence>
<dbReference type="EC" id="3.4.19.12" evidence="3"/>
<dbReference type="GO" id="GO:0005829">
    <property type="term" value="C:cytosol"/>
    <property type="evidence" value="ECO:0007669"/>
    <property type="project" value="TreeGrafter"/>
</dbReference>
<dbReference type="InterPro" id="IPR018200">
    <property type="entry name" value="USP_CS"/>
</dbReference>
<dbReference type="eggNOG" id="KOG1871">
    <property type="taxonomic scope" value="Eukaryota"/>
</dbReference>
<dbReference type="MEROPS" id="C19.A49"/>
<dbReference type="GO" id="GO:0016579">
    <property type="term" value="P:protein deubiquitination"/>
    <property type="evidence" value="ECO:0007669"/>
    <property type="project" value="InterPro"/>
</dbReference>
<reference evidence="10" key="1">
    <citation type="submission" date="2005-10" db="EMBL/GenBank/DDBJ databases">
        <authorList>
            <person name="Loftus B.J."/>
            <person name="Nene V.M."/>
            <person name="Hannick L.I."/>
            <person name="Bidwell S."/>
            <person name="Haas B."/>
            <person name="Amedeo P."/>
            <person name="Orvis J."/>
            <person name="Wortman J.R."/>
            <person name="White O.R."/>
            <person name="Salzberg S."/>
            <person name="Shumway M."/>
            <person name="Koo H."/>
            <person name="Zhao Y."/>
            <person name="Holmes M."/>
            <person name="Miller J."/>
            <person name="Schatz M."/>
            <person name="Pop M."/>
            <person name="Pai G."/>
            <person name="Utterback T."/>
            <person name="Rogers Y.-H."/>
            <person name="Kravitz S."/>
            <person name="Fraser C.M."/>
        </authorList>
    </citation>
    <scope>NUCLEOTIDE SEQUENCE</scope>
    <source>
        <strain evidence="10">Liverpool</strain>
    </source>
</reference>
<accession>Q16LB3</accession>
<evidence type="ECO:0000256" key="2">
    <source>
        <dbReference type="ARBA" id="ARBA00005427"/>
    </source>
</evidence>
<dbReference type="InterPro" id="IPR050164">
    <property type="entry name" value="Peptidase_C19"/>
</dbReference>
<keyword evidence="7" id="KW-0788">Thiol protease</keyword>
<dbReference type="InterPro" id="IPR028889">
    <property type="entry name" value="USP"/>
</dbReference>
<feature type="region of interest" description="Disordered" evidence="8">
    <location>
        <begin position="201"/>
        <end position="258"/>
    </location>
</feature>
<evidence type="ECO:0000256" key="5">
    <source>
        <dbReference type="ARBA" id="ARBA00022786"/>
    </source>
</evidence>
<dbReference type="AlphaFoldDB" id="Q16LB3"/>
<evidence type="ECO:0000256" key="4">
    <source>
        <dbReference type="ARBA" id="ARBA00022670"/>
    </source>
</evidence>
<gene>
    <name evidence="10" type="ORF">AaeL_AAEL012707</name>
</gene>
<evidence type="ECO:0000313" key="10">
    <source>
        <dbReference type="EMBL" id="EAT35094.1"/>
    </source>
</evidence>
<dbReference type="GO" id="GO:0006508">
    <property type="term" value="P:proteolysis"/>
    <property type="evidence" value="ECO:0007669"/>
    <property type="project" value="UniProtKB-KW"/>
</dbReference>
<sequence>MHRKYRNHLFLNFSEKSFDVNLSTDTSPLANDGTYNTSKATSVKDALDLLVGKDQLEGVTCSKTKQEIAAWQQVTLEELPIVMILHLKCFDYKMDGCTKILKALEFPIELKIDSKLMSSKGKSYTAKQKQYKLFAVVYHDGKEASKGHYITDVFHAGYGSWIRYDDSTVKPVSENNVLHPKSPRVPYLLYYRRLDTHYHGSAGGAGATTSGSTGTGGSGYGSGSSSSNTTSSSNNSSTGGNSNYSSSVNTGGHYGGSK</sequence>
<dbReference type="PROSITE" id="PS00973">
    <property type="entry name" value="USP_2"/>
    <property type="match status" value="1"/>
</dbReference>
<reference evidence="10" key="2">
    <citation type="journal article" date="2007" name="Science">
        <title>Genome sequence of Aedes aegypti, a major arbovirus vector.</title>
        <authorList>
            <person name="Nene V."/>
            <person name="Wortman J.R."/>
            <person name="Lawson D."/>
            <person name="Haas B."/>
            <person name="Kodira C."/>
            <person name="Tu Z.J."/>
            <person name="Loftus B."/>
            <person name="Xi Z."/>
            <person name="Megy K."/>
            <person name="Grabherr M."/>
            <person name="Ren Q."/>
            <person name="Zdobnov E.M."/>
            <person name="Lobo N.F."/>
            <person name="Campbell K.S."/>
            <person name="Brown S.E."/>
            <person name="Bonaldo M.F."/>
            <person name="Zhu J."/>
            <person name="Sinkins S.P."/>
            <person name="Hogenkamp D.G."/>
            <person name="Amedeo P."/>
            <person name="Arensburger P."/>
            <person name="Atkinson P.W."/>
            <person name="Bidwell S."/>
            <person name="Biedler J."/>
            <person name="Birney E."/>
            <person name="Bruggner R.V."/>
            <person name="Costas J."/>
            <person name="Coy M.R."/>
            <person name="Crabtree J."/>
            <person name="Crawford M."/>
            <person name="Debruyn B."/>
            <person name="Decaprio D."/>
            <person name="Eiglmeier K."/>
            <person name="Eisenstadt E."/>
            <person name="El-Dorry H."/>
            <person name="Gelbart W.M."/>
            <person name="Gomes S.L."/>
            <person name="Hammond M."/>
            <person name="Hannick L.I."/>
            <person name="Hogan J.R."/>
            <person name="Holmes M.H."/>
            <person name="Jaffe D."/>
            <person name="Johnston J.S."/>
            <person name="Kennedy R.C."/>
            <person name="Koo H."/>
            <person name="Kravitz S."/>
            <person name="Kriventseva E.V."/>
            <person name="Kulp D."/>
            <person name="Labutti K."/>
            <person name="Lee E."/>
            <person name="Li S."/>
            <person name="Lovin D.D."/>
            <person name="Mao C."/>
            <person name="Mauceli E."/>
            <person name="Menck C.F."/>
            <person name="Miller J.R."/>
            <person name="Montgomery P."/>
            <person name="Mori A."/>
            <person name="Nascimento A.L."/>
            <person name="Naveira H.F."/>
            <person name="Nusbaum C."/>
            <person name="O'leary S."/>
            <person name="Orvis J."/>
            <person name="Pertea M."/>
            <person name="Quesneville H."/>
            <person name="Reidenbach K.R."/>
            <person name="Rogers Y.H."/>
            <person name="Roth C.W."/>
            <person name="Schneider J.R."/>
            <person name="Schatz M."/>
            <person name="Shumway M."/>
            <person name="Stanke M."/>
            <person name="Stinson E.O."/>
            <person name="Tubio J.M."/>
            <person name="Vanzee J.P."/>
            <person name="Verjovski-Almeida S."/>
            <person name="Werner D."/>
            <person name="White O."/>
            <person name="Wyder S."/>
            <person name="Zeng Q."/>
            <person name="Zhao Q."/>
            <person name="Zhao Y."/>
            <person name="Hill C.A."/>
            <person name="Raikhel A.S."/>
            <person name="Soares M.B."/>
            <person name="Knudson D.L."/>
            <person name="Lee N.H."/>
            <person name="Galagan J."/>
            <person name="Salzberg S.L."/>
            <person name="Paulsen I.T."/>
            <person name="Dimopoulos G."/>
            <person name="Collins F.H."/>
            <person name="Birren B."/>
            <person name="Fraser-Liggett C.M."/>
            <person name="Severson D.W."/>
        </authorList>
    </citation>
    <scope>NUCLEOTIDE SEQUENCE [LARGE SCALE GENOMIC DNA]</scope>
    <source>
        <strain evidence="10">Liverpool</strain>
    </source>
</reference>
<dbReference type="GO" id="GO:0030330">
    <property type="term" value="P:DNA damage response, signal transduction by p53 class mediator"/>
    <property type="evidence" value="ECO:0007669"/>
    <property type="project" value="TreeGrafter"/>
</dbReference>
<dbReference type="Pfam" id="PF00443">
    <property type="entry name" value="UCH"/>
    <property type="match status" value="1"/>
</dbReference>
<dbReference type="STRING" id="7159.Q16LB3"/>
<feature type="domain" description="USP" evidence="9">
    <location>
        <begin position="1"/>
        <end position="194"/>
    </location>
</feature>
<dbReference type="Gene3D" id="3.90.70.10">
    <property type="entry name" value="Cysteine proteinases"/>
    <property type="match status" value="1"/>
</dbReference>
<dbReference type="SUPFAM" id="SSF54001">
    <property type="entry name" value="Cysteine proteinases"/>
    <property type="match status" value="1"/>
</dbReference>
<dbReference type="EMBL" id="CH477912">
    <property type="protein sequence ID" value="EAT35094.1"/>
    <property type="molecule type" value="Genomic_DNA"/>
</dbReference>
<name>Q16LB3_AEDAE</name>
<feature type="compositionally biased region" description="Gly residues" evidence="8">
    <location>
        <begin position="213"/>
        <end position="222"/>
    </location>
</feature>
<organism evidence="10 11">
    <name type="scientific">Aedes aegypti</name>
    <name type="common">Yellowfever mosquito</name>
    <name type="synonym">Culex aegypti</name>
    <dbReference type="NCBI Taxonomy" id="7159"/>
    <lineage>
        <taxon>Eukaryota</taxon>
        <taxon>Metazoa</taxon>
        <taxon>Ecdysozoa</taxon>
        <taxon>Arthropoda</taxon>
        <taxon>Hexapoda</taxon>
        <taxon>Insecta</taxon>
        <taxon>Pterygota</taxon>
        <taxon>Neoptera</taxon>
        <taxon>Endopterygota</taxon>
        <taxon>Diptera</taxon>
        <taxon>Nematocera</taxon>
        <taxon>Culicoidea</taxon>
        <taxon>Culicidae</taxon>
        <taxon>Culicinae</taxon>
        <taxon>Aedini</taxon>
        <taxon>Aedes</taxon>
        <taxon>Stegomyia</taxon>
    </lineage>
</organism>
<proteinExistence type="inferred from homology"/>